<dbReference type="EMBL" id="WNWQ01000250">
    <property type="protein sequence ID" value="KAE9972863.1"/>
    <property type="molecule type" value="Genomic_DNA"/>
</dbReference>
<evidence type="ECO:0000256" key="2">
    <source>
        <dbReference type="ARBA" id="ARBA00004613"/>
    </source>
</evidence>
<keyword evidence="6 11" id="KW-0732">Signal</keyword>
<evidence type="ECO:0000256" key="5">
    <source>
        <dbReference type="ARBA" id="ARBA00022622"/>
    </source>
</evidence>
<accession>A0A8H3YUX0</accession>
<keyword evidence="7 9" id="KW-1015">Disulfide bond</keyword>
<feature type="signal peptide" evidence="11">
    <location>
        <begin position="1"/>
        <end position="19"/>
    </location>
</feature>
<keyword evidence="5" id="KW-0472">Membrane</keyword>
<keyword evidence="5" id="KW-0325">Glycoprotein</keyword>
<reference evidence="13 14" key="1">
    <citation type="submission" date="2019-11" db="EMBL/GenBank/DDBJ databases">
        <title>Venturia inaequalis Genome Resource.</title>
        <authorList>
            <person name="Lichtner F.J."/>
        </authorList>
    </citation>
    <scope>NUCLEOTIDE SEQUENCE [LARGE SCALE GENOMIC DNA]</scope>
    <source>
        <strain evidence="13">Bline_iso_100314</strain>
    </source>
</reference>
<name>A0A8H3YUX0_VENIN</name>
<evidence type="ECO:0000256" key="4">
    <source>
        <dbReference type="ARBA" id="ARBA00022525"/>
    </source>
</evidence>
<dbReference type="AlphaFoldDB" id="A0A8H3YUX0"/>
<evidence type="ECO:0000313" key="13">
    <source>
        <dbReference type="EMBL" id="KAE9972863.1"/>
    </source>
</evidence>
<dbReference type="InterPro" id="IPR008427">
    <property type="entry name" value="Extracellular_membr_CFEM_dom"/>
</dbReference>
<dbReference type="GO" id="GO:0046872">
    <property type="term" value="F:metal ion binding"/>
    <property type="evidence" value="ECO:0007669"/>
    <property type="project" value="UniProtKB-UniRule"/>
</dbReference>
<proteinExistence type="inferred from homology"/>
<feature type="domain" description="CFEM" evidence="12">
    <location>
        <begin position="1"/>
        <end position="114"/>
    </location>
</feature>
<dbReference type="Proteomes" id="UP000433883">
    <property type="component" value="Unassembled WGS sequence"/>
</dbReference>
<keyword evidence="8" id="KW-0449">Lipoprotein</keyword>
<keyword evidence="5" id="KW-0336">GPI-anchor</keyword>
<dbReference type="PROSITE" id="PS52012">
    <property type="entry name" value="CFEM"/>
    <property type="match status" value="1"/>
</dbReference>
<comment type="subcellular location">
    <subcellularLocation>
        <location evidence="1">Membrane</location>
        <topology evidence="1">Lipid-anchor</topology>
        <topology evidence="1">GPI-anchor</topology>
    </subcellularLocation>
    <subcellularLocation>
        <location evidence="2">Secreted</location>
    </subcellularLocation>
</comment>
<evidence type="ECO:0000256" key="9">
    <source>
        <dbReference type="PROSITE-ProRule" id="PRU01356"/>
    </source>
</evidence>
<evidence type="ECO:0000256" key="10">
    <source>
        <dbReference type="SAM" id="MobiDB-lite"/>
    </source>
</evidence>
<feature type="disulfide bond" evidence="9">
    <location>
        <begin position="42"/>
        <end position="49"/>
    </location>
</feature>
<dbReference type="GO" id="GO:0005576">
    <property type="term" value="C:extracellular region"/>
    <property type="evidence" value="ECO:0007669"/>
    <property type="project" value="UniProtKB-SubCell"/>
</dbReference>
<keyword evidence="9" id="KW-0479">Metal-binding</keyword>
<evidence type="ECO:0000256" key="3">
    <source>
        <dbReference type="ARBA" id="ARBA00010031"/>
    </source>
</evidence>
<comment type="similarity">
    <text evidence="3">Belongs to the RBT5 family.</text>
</comment>
<evidence type="ECO:0000256" key="7">
    <source>
        <dbReference type="ARBA" id="ARBA00023157"/>
    </source>
</evidence>
<evidence type="ECO:0000313" key="14">
    <source>
        <dbReference type="Proteomes" id="UP000433883"/>
    </source>
</evidence>
<evidence type="ECO:0000259" key="12">
    <source>
        <dbReference type="PROSITE" id="PS52012"/>
    </source>
</evidence>
<evidence type="ECO:0000256" key="8">
    <source>
        <dbReference type="ARBA" id="ARBA00023288"/>
    </source>
</evidence>
<keyword evidence="9" id="KW-0408">Iron</keyword>
<gene>
    <name evidence="13" type="ORF">BLS_003866</name>
</gene>
<dbReference type="Pfam" id="PF05730">
    <property type="entry name" value="CFEM"/>
    <property type="match status" value="1"/>
</dbReference>
<comment type="caution">
    <text evidence="9">Lacks conserved residue(s) required for the propagation of feature annotation.</text>
</comment>
<comment type="caution">
    <text evidence="13">The sequence shown here is derived from an EMBL/GenBank/DDBJ whole genome shotgun (WGS) entry which is preliminary data.</text>
</comment>
<evidence type="ECO:0000256" key="6">
    <source>
        <dbReference type="ARBA" id="ARBA00022729"/>
    </source>
</evidence>
<feature type="binding site" description="axial binding residue" evidence="9">
    <location>
        <position position="46"/>
    </location>
    <ligand>
        <name>heme</name>
        <dbReference type="ChEBI" id="CHEBI:30413"/>
    </ligand>
    <ligandPart>
        <name>Fe</name>
        <dbReference type="ChEBI" id="CHEBI:18248"/>
    </ligandPart>
</feature>
<dbReference type="OrthoDB" id="3767534at2759"/>
<keyword evidence="9" id="KW-0349">Heme</keyword>
<evidence type="ECO:0000256" key="11">
    <source>
        <dbReference type="SAM" id="SignalP"/>
    </source>
</evidence>
<organism evidence="13 14">
    <name type="scientific">Venturia inaequalis</name>
    <name type="common">Apple scab fungus</name>
    <dbReference type="NCBI Taxonomy" id="5025"/>
    <lineage>
        <taxon>Eukaryota</taxon>
        <taxon>Fungi</taxon>
        <taxon>Dikarya</taxon>
        <taxon>Ascomycota</taxon>
        <taxon>Pezizomycotina</taxon>
        <taxon>Dothideomycetes</taxon>
        <taxon>Pleosporomycetidae</taxon>
        <taxon>Venturiales</taxon>
        <taxon>Venturiaceae</taxon>
        <taxon>Venturia</taxon>
    </lineage>
</organism>
<evidence type="ECO:0000256" key="1">
    <source>
        <dbReference type="ARBA" id="ARBA00004589"/>
    </source>
</evidence>
<keyword evidence="4" id="KW-0964">Secreted</keyword>
<feature type="chain" id="PRO_5034914989" description="CFEM domain-containing protein" evidence="11">
    <location>
        <begin position="20"/>
        <end position="190"/>
    </location>
</feature>
<protein>
    <recommendedName>
        <fullName evidence="12">CFEM domain-containing protein</fullName>
    </recommendedName>
</protein>
<dbReference type="GO" id="GO:0098552">
    <property type="term" value="C:side of membrane"/>
    <property type="evidence" value="ECO:0007669"/>
    <property type="project" value="UniProtKB-KW"/>
</dbReference>
<feature type="region of interest" description="Disordered" evidence="10">
    <location>
        <begin position="91"/>
        <end position="125"/>
    </location>
</feature>
<sequence>MKFTSATVLLSLFSSAAYAVTIADLPTCSVSCFMTAVGATNCQLTDTACQCGSAKEAITASVTPCIMKSCTDAADQAKTLTVANALCAGVSSSSASGTSKATGTSTATKSASTGTATSSGAATATSNAASPMRAYEVMGAFGVVAAEEPLEDQQLNDEKVLKKRKMRGECDAVRQLLGDCVKGKKGRGMA</sequence>